<dbReference type="Gene3D" id="3.40.50.1260">
    <property type="entry name" value="Phosphoglycerate kinase, N-terminal domain"/>
    <property type="match status" value="3"/>
</dbReference>
<reference evidence="22" key="1">
    <citation type="submission" date="2022-07" db="EMBL/GenBank/DDBJ databases">
        <title>Phylogenomic reconstructions and comparative analyses of Kickxellomycotina fungi.</title>
        <authorList>
            <person name="Reynolds N.K."/>
            <person name="Stajich J.E."/>
            <person name="Barry K."/>
            <person name="Grigoriev I.V."/>
            <person name="Crous P."/>
            <person name="Smith M.E."/>
        </authorList>
    </citation>
    <scope>NUCLEOTIDE SEQUENCE</scope>
    <source>
        <strain evidence="22">NBRC 105413</strain>
    </source>
</reference>
<dbReference type="GO" id="GO:0046872">
    <property type="term" value="F:metal ion binding"/>
    <property type="evidence" value="ECO:0007669"/>
    <property type="project" value="UniProtKB-KW"/>
</dbReference>
<feature type="binding site" evidence="19">
    <location>
        <position position="345"/>
    </location>
    <ligand>
        <name>ATP</name>
        <dbReference type="ChEBI" id="CHEBI:30616"/>
    </ligand>
</feature>
<keyword evidence="23" id="KW-1185">Reference proteome</keyword>
<dbReference type="GO" id="GO:0004618">
    <property type="term" value="F:phosphoglycerate kinase activity"/>
    <property type="evidence" value="ECO:0007669"/>
    <property type="project" value="UniProtKB-EC"/>
</dbReference>
<dbReference type="HAMAP" id="MF_00145">
    <property type="entry name" value="Phosphoglyc_kinase"/>
    <property type="match status" value="1"/>
</dbReference>
<evidence type="ECO:0000256" key="6">
    <source>
        <dbReference type="ARBA" id="ARBA00011245"/>
    </source>
</evidence>
<keyword evidence="8" id="KW-0963">Cytoplasm</keyword>
<feature type="binding site" evidence="18">
    <location>
        <begin position="24"/>
        <end position="26"/>
    </location>
    <ligand>
        <name>substrate</name>
    </ligand>
</feature>
<evidence type="ECO:0000256" key="12">
    <source>
        <dbReference type="ARBA" id="ARBA00022777"/>
    </source>
</evidence>
<keyword evidence="11" id="KW-0547">Nucleotide-binding</keyword>
<comment type="caution">
    <text evidence="22">The sequence shown here is derived from an EMBL/GenBank/DDBJ whole genome shotgun (WGS) entry which is preliminary data.</text>
</comment>
<keyword evidence="10" id="KW-0479">Metal-binding</keyword>
<dbReference type="PRINTS" id="PR00477">
    <property type="entry name" value="PHGLYCKINASE"/>
</dbReference>
<dbReference type="FunFam" id="3.40.50.1260:FF:000003">
    <property type="entry name" value="Phosphoglycerate kinase"/>
    <property type="match status" value="1"/>
</dbReference>
<accession>A0A9W8CJG9</accession>
<evidence type="ECO:0000313" key="23">
    <source>
        <dbReference type="Proteomes" id="UP001145021"/>
    </source>
</evidence>
<dbReference type="FunFam" id="3.40.50.1260:FF:000019">
    <property type="entry name" value="Phosphoglycerate kinase 1"/>
    <property type="match status" value="1"/>
</dbReference>
<evidence type="ECO:0000256" key="13">
    <source>
        <dbReference type="ARBA" id="ARBA00022840"/>
    </source>
</evidence>
<evidence type="ECO:0000256" key="16">
    <source>
        <dbReference type="ARBA" id="ARBA00023152"/>
    </source>
</evidence>
<dbReference type="AlphaFoldDB" id="A0A9W8CJG9"/>
<protein>
    <recommendedName>
        <fullName evidence="7 20">Phosphoglycerate kinase</fullName>
        <ecNumber evidence="7 20">2.7.2.3</ecNumber>
    </recommendedName>
</protein>
<sequence length="420" mass="45210">MSISNKLSIRDVDVKNKRVLVRVDFNVPQDKDLKITNNQRIVAALPTINYLLNEGGAAGVVLMSHLGRPNGQRVAKYSLKPVSVELEKLLGRPVTFLDDCVGTEVENACANLACGAVVLLENLRFHAEEEGSYKDEQKNKVKAKPEDIKKFRASLTRLGDVYVNDAFGTAHRAHSSMVGIDLPVRAAGFLMQRELEYFGKVTENPARPYLAILGGAKVSDKIQLIDSLLDKVNMMIVTGGMAYTFHKTLKGMKIGGSLFDENGSKIVGDLVAKAKKNNVEFVLPTDFIAADAFSPEANTKVATLEQGIEDGWQGLDIGPRSVEEFSGLIARAKTIVWNGPCGVFEFAKFAKGTNDTMDAIIKAHDDNGATTIIGGGDSATAAANRDVTDKFSHVSTGGGASLELLEGKELPGVTALSNKQ</sequence>
<dbReference type="GO" id="GO:0006094">
    <property type="term" value="P:gluconeogenesis"/>
    <property type="evidence" value="ECO:0007669"/>
    <property type="project" value="TreeGrafter"/>
</dbReference>
<dbReference type="PIRSF" id="PIRSF000724">
    <property type="entry name" value="Pgk"/>
    <property type="match status" value="1"/>
</dbReference>
<dbReference type="InterPro" id="IPR015824">
    <property type="entry name" value="Phosphoglycerate_kinase_N"/>
</dbReference>
<keyword evidence="16" id="KW-0324">Glycolysis</keyword>
<dbReference type="GO" id="GO:0005829">
    <property type="term" value="C:cytosol"/>
    <property type="evidence" value="ECO:0007669"/>
    <property type="project" value="TreeGrafter"/>
</dbReference>
<dbReference type="Proteomes" id="UP001145021">
    <property type="component" value="Unassembled WGS sequence"/>
</dbReference>
<evidence type="ECO:0000256" key="10">
    <source>
        <dbReference type="ARBA" id="ARBA00022723"/>
    </source>
</evidence>
<keyword evidence="13 19" id="KW-0067">ATP-binding</keyword>
<comment type="catalytic activity">
    <reaction evidence="1 20">
        <text>(2R)-3-phosphoglycerate + ATP = (2R)-3-phospho-glyceroyl phosphate + ADP</text>
        <dbReference type="Rhea" id="RHEA:14801"/>
        <dbReference type="ChEBI" id="CHEBI:30616"/>
        <dbReference type="ChEBI" id="CHEBI:57604"/>
        <dbReference type="ChEBI" id="CHEBI:58272"/>
        <dbReference type="ChEBI" id="CHEBI:456216"/>
        <dbReference type="EC" id="2.7.2.3"/>
    </reaction>
</comment>
<dbReference type="SUPFAM" id="SSF53748">
    <property type="entry name" value="Phosphoglycerate kinase"/>
    <property type="match status" value="1"/>
</dbReference>
<dbReference type="GO" id="GO:0043531">
    <property type="term" value="F:ADP binding"/>
    <property type="evidence" value="ECO:0007669"/>
    <property type="project" value="TreeGrafter"/>
</dbReference>
<evidence type="ECO:0000256" key="7">
    <source>
        <dbReference type="ARBA" id="ARBA00013061"/>
    </source>
</evidence>
<dbReference type="GO" id="GO:0005739">
    <property type="term" value="C:mitochondrion"/>
    <property type="evidence" value="ECO:0007669"/>
    <property type="project" value="UniProtKB-SubCell"/>
</dbReference>
<dbReference type="GO" id="GO:0005524">
    <property type="term" value="F:ATP binding"/>
    <property type="evidence" value="ECO:0007669"/>
    <property type="project" value="UniProtKB-KW"/>
</dbReference>
<comment type="subunit">
    <text evidence="6 21">Monomer.</text>
</comment>
<feature type="binding site" evidence="18">
    <location>
        <position position="172"/>
    </location>
    <ligand>
        <name>(2R)-3-phosphoglycerate</name>
        <dbReference type="ChEBI" id="CHEBI:58272"/>
    </ligand>
</feature>
<evidence type="ECO:0000256" key="11">
    <source>
        <dbReference type="ARBA" id="ARBA00022741"/>
    </source>
</evidence>
<evidence type="ECO:0000256" key="2">
    <source>
        <dbReference type="ARBA" id="ARBA00001946"/>
    </source>
</evidence>
<dbReference type="PROSITE" id="PS00111">
    <property type="entry name" value="PGLYCERATE_KINASE"/>
    <property type="match status" value="1"/>
</dbReference>
<evidence type="ECO:0000256" key="19">
    <source>
        <dbReference type="PIRSR" id="PIRSR000724-2"/>
    </source>
</evidence>
<evidence type="ECO:0000256" key="9">
    <source>
        <dbReference type="ARBA" id="ARBA00022679"/>
    </source>
</evidence>
<keyword evidence="14" id="KW-0460">Magnesium</keyword>
<comment type="cofactor">
    <cofactor evidence="2">
        <name>Mg(2+)</name>
        <dbReference type="ChEBI" id="CHEBI:18420"/>
    </cofactor>
</comment>
<evidence type="ECO:0000256" key="4">
    <source>
        <dbReference type="ARBA" id="ARBA00004838"/>
    </source>
</evidence>
<evidence type="ECO:0000256" key="1">
    <source>
        <dbReference type="ARBA" id="ARBA00000642"/>
    </source>
</evidence>
<dbReference type="InterPro" id="IPR001576">
    <property type="entry name" value="Phosphoglycerate_kinase"/>
</dbReference>
<feature type="binding site" evidence="18">
    <location>
        <position position="40"/>
    </location>
    <ligand>
        <name>(2R)-3-phosphoglycerate</name>
        <dbReference type="ChEBI" id="CHEBI:58272"/>
    </ligand>
</feature>
<evidence type="ECO:0000256" key="20">
    <source>
        <dbReference type="RuleBase" id="RU000532"/>
    </source>
</evidence>
<evidence type="ECO:0000256" key="18">
    <source>
        <dbReference type="PIRSR" id="PIRSR000724-1"/>
    </source>
</evidence>
<evidence type="ECO:0000256" key="17">
    <source>
        <dbReference type="ARBA" id="ARBA00049965"/>
    </source>
</evidence>
<feature type="binding site" evidence="18">
    <location>
        <position position="124"/>
    </location>
    <ligand>
        <name>(2R)-3-phosphoglycerate</name>
        <dbReference type="ChEBI" id="CHEBI:58272"/>
    </ligand>
</feature>
<keyword evidence="9 20" id="KW-0808">Transferase</keyword>
<dbReference type="EC" id="2.7.2.3" evidence="7 20"/>
<name>A0A9W8CJG9_9FUNG</name>
<evidence type="ECO:0000256" key="14">
    <source>
        <dbReference type="ARBA" id="ARBA00022842"/>
    </source>
</evidence>
<dbReference type="CDD" id="cd00318">
    <property type="entry name" value="Phosphoglycerate_kinase"/>
    <property type="match status" value="1"/>
</dbReference>
<dbReference type="GO" id="GO:0006096">
    <property type="term" value="P:glycolytic process"/>
    <property type="evidence" value="ECO:0007669"/>
    <property type="project" value="UniProtKB-KW"/>
</dbReference>
<dbReference type="PANTHER" id="PTHR11406:SF0">
    <property type="entry name" value="PHOSPHOGLYCERATE KINASE"/>
    <property type="match status" value="1"/>
</dbReference>
<feature type="binding site" evidence="19">
    <location>
        <begin position="375"/>
        <end position="378"/>
    </location>
    <ligand>
        <name>ATP</name>
        <dbReference type="ChEBI" id="CHEBI:30616"/>
    </ligand>
</feature>
<organism evidence="22 23">
    <name type="scientific">Coemansia asiatica</name>
    <dbReference type="NCBI Taxonomy" id="1052880"/>
    <lineage>
        <taxon>Eukaryota</taxon>
        <taxon>Fungi</taxon>
        <taxon>Fungi incertae sedis</taxon>
        <taxon>Zoopagomycota</taxon>
        <taxon>Kickxellomycotina</taxon>
        <taxon>Kickxellomycetes</taxon>
        <taxon>Kickxellales</taxon>
        <taxon>Kickxellaceae</taxon>
        <taxon>Coemansia</taxon>
    </lineage>
</organism>
<dbReference type="PANTHER" id="PTHR11406">
    <property type="entry name" value="PHOSPHOGLYCERATE KINASE"/>
    <property type="match status" value="1"/>
</dbReference>
<keyword evidence="15" id="KW-0496">Mitochondrion</keyword>
<dbReference type="InterPro" id="IPR036043">
    <property type="entry name" value="Phosphoglycerate_kinase_sf"/>
</dbReference>
<evidence type="ECO:0000256" key="3">
    <source>
        <dbReference type="ARBA" id="ARBA00004173"/>
    </source>
</evidence>
<proteinExistence type="inferred from homology"/>
<comment type="function">
    <text evidence="17">Catalyzes one of the two ATP producing reactions in the glycolytic pathway via the reversible conversion of 1,3-diphosphoglycerate to 3-phosphoglycerate. Both L- and D- forms of purine and pyrimidine nucleotides can be used as substrates, but the activity is much lower on pyrimidines. Negatively regulates the biosynthesis of acetyl-CoA from pyruvate in the mitochondrion.</text>
</comment>
<evidence type="ECO:0000256" key="5">
    <source>
        <dbReference type="ARBA" id="ARBA00008982"/>
    </source>
</evidence>
<evidence type="ECO:0000256" key="8">
    <source>
        <dbReference type="ARBA" id="ARBA00022490"/>
    </source>
</evidence>
<evidence type="ECO:0000256" key="21">
    <source>
        <dbReference type="RuleBase" id="RU000696"/>
    </source>
</evidence>
<evidence type="ECO:0000313" key="22">
    <source>
        <dbReference type="EMBL" id="KAJ1644843.1"/>
    </source>
</evidence>
<keyword evidence="12 20" id="KW-0418">Kinase</keyword>
<evidence type="ECO:0000256" key="15">
    <source>
        <dbReference type="ARBA" id="ARBA00023128"/>
    </source>
</evidence>
<gene>
    <name evidence="22" type="primary">PGK1</name>
    <name evidence="22" type="ORF">LPJ64_003502</name>
</gene>
<feature type="binding site" evidence="18">
    <location>
        <begin position="65"/>
        <end position="68"/>
    </location>
    <ligand>
        <name>substrate</name>
    </ligand>
</feature>
<comment type="subcellular location">
    <subcellularLocation>
        <location evidence="3">Mitochondrion</location>
    </subcellularLocation>
</comment>
<dbReference type="Pfam" id="PF00162">
    <property type="entry name" value="PGK"/>
    <property type="match status" value="1"/>
</dbReference>
<comment type="similarity">
    <text evidence="5 20">Belongs to the phosphoglycerate kinase family.</text>
</comment>
<feature type="binding site" evidence="19">
    <location>
        <position position="221"/>
    </location>
    <ligand>
        <name>ATP</name>
        <dbReference type="ChEBI" id="CHEBI:30616"/>
    </ligand>
</feature>
<dbReference type="EMBL" id="JANBOH010000138">
    <property type="protein sequence ID" value="KAJ1644843.1"/>
    <property type="molecule type" value="Genomic_DNA"/>
</dbReference>
<comment type="pathway">
    <text evidence="4">Carbohydrate degradation; glycolysis; pyruvate from D-glyceraldehyde 3-phosphate: step 2/5.</text>
</comment>
<dbReference type="InterPro" id="IPR015911">
    <property type="entry name" value="Phosphoglycerate_kinase_CS"/>
</dbReference>